<dbReference type="PANTHER" id="PTHR43649:SF33">
    <property type="entry name" value="POLYGALACTURONAN_RHAMNOGALACTURONAN-BINDING PROTEIN YTCQ"/>
    <property type="match status" value="1"/>
</dbReference>
<organism evidence="7 8">
    <name type="scientific">Vagococcus allomyrinae</name>
    <dbReference type="NCBI Taxonomy" id="2794353"/>
    <lineage>
        <taxon>Bacteria</taxon>
        <taxon>Bacillati</taxon>
        <taxon>Bacillota</taxon>
        <taxon>Bacilli</taxon>
        <taxon>Lactobacillales</taxon>
        <taxon>Enterococcaceae</taxon>
        <taxon>Vagococcus</taxon>
    </lineage>
</organism>
<evidence type="ECO:0000256" key="3">
    <source>
        <dbReference type="ARBA" id="ARBA00023136"/>
    </source>
</evidence>
<evidence type="ECO:0000256" key="5">
    <source>
        <dbReference type="ARBA" id="ARBA00023288"/>
    </source>
</evidence>
<dbReference type="RefSeq" id="WP_209528588.1">
    <property type="nucleotide sequence ID" value="NZ_JAEEGA010000008.1"/>
</dbReference>
<proteinExistence type="predicted"/>
<dbReference type="EMBL" id="JAEEGA010000008">
    <property type="protein sequence ID" value="MBP1041906.1"/>
    <property type="molecule type" value="Genomic_DNA"/>
</dbReference>
<name>A0A940SWB1_9ENTE</name>
<dbReference type="InterPro" id="IPR050490">
    <property type="entry name" value="Bact_solute-bd_prot1"/>
</dbReference>
<feature type="chain" id="PRO_5037819019" evidence="6">
    <location>
        <begin position="20"/>
        <end position="546"/>
    </location>
</feature>
<keyword evidence="2 6" id="KW-0732">Signal</keyword>
<dbReference type="Proteomes" id="UP000674938">
    <property type="component" value="Unassembled WGS sequence"/>
</dbReference>
<evidence type="ECO:0000256" key="6">
    <source>
        <dbReference type="SAM" id="SignalP"/>
    </source>
</evidence>
<comment type="caution">
    <text evidence="7">The sequence shown here is derived from an EMBL/GenBank/DDBJ whole genome shotgun (WGS) entry which is preliminary data.</text>
</comment>
<dbReference type="AlphaFoldDB" id="A0A940SWB1"/>
<sequence>MKKSRLLLCLLVLGSVALAACGTKEGNDEKPVKASDVSVEPGAPYKEAITTTMVISDPFGKVKTPFTETAWGKAYQDELNVVLDVKAVIASSSYPERLNTLIASDDLPDLFKVPNNMLEQLIEDDMLADITDIYDKFASDRLKTFTEANGKRALEGSMVDGKIYGVPIAGNEQASRTVVMIRKDWLDKVKLDAPETIEEVWEIAEAFQKNKLGGENTIGIPMDKTLSQVGAIASAYGAHRNIYEVNDKGELEYSSIQPEMKKALAVMNEKFEDGVIDMEFIAKDNEKVNEELKGGKAGIWFSGTGANAGVIEPVLTSNPEAKFIAVPIQMSDGSVASQEMPTTAGDFWVVKKGAKNPEALFKLLNFTLEKWDSLKTLDEFGMYNYNSPTGQSGFHGFPIGGIPEATLRWPVQRKHYEETGEYSEDVDPEEETKIQNALKFAKEGKGTPLEMLNEWETSPTGPGVALGKYADGDHYAYNYNQGFGSPTIKIKQSILEKIELDNFMNIITGNQPIDSFDNYVKEWQKNGGDQVVEELNTWFKANPNLK</sequence>
<evidence type="ECO:0000256" key="2">
    <source>
        <dbReference type="ARBA" id="ARBA00022729"/>
    </source>
</evidence>
<evidence type="ECO:0000313" key="7">
    <source>
        <dbReference type="EMBL" id="MBP1041906.1"/>
    </source>
</evidence>
<reference evidence="7" key="1">
    <citation type="submission" date="2020-12" db="EMBL/GenBank/DDBJ databases">
        <title>Vagococcus allomyrinae sp. nov. and Enterococcus lavae sp. nov., isolated from the larvae of Allomyrina dichotoma.</title>
        <authorList>
            <person name="Lee S.D."/>
        </authorList>
    </citation>
    <scope>NUCLEOTIDE SEQUENCE</scope>
    <source>
        <strain evidence="7">BWB3-3</strain>
    </source>
</reference>
<dbReference type="Pfam" id="PF13416">
    <property type="entry name" value="SBP_bac_8"/>
    <property type="match status" value="1"/>
</dbReference>
<dbReference type="PROSITE" id="PS51257">
    <property type="entry name" value="PROKAR_LIPOPROTEIN"/>
    <property type="match status" value="1"/>
</dbReference>
<dbReference type="SUPFAM" id="SSF53850">
    <property type="entry name" value="Periplasmic binding protein-like II"/>
    <property type="match status" value="1"/>
</dbReference>
<evidence type="ECO:0000256" key="4">
    <source>
        <dbReference type="ARBA" id="ARBA00023139"/>
    </source>
</evidence>
<keyword evidence="4" id="KW-0564">Palmitate</keyword>
<evidence type="ECO:0000313" key="8">
    <source>
        <dbReference type="Proteomes" id="UP000674938"/>
    </source>
</evidence>
<keyword evidence="1" id="KW-1003">Cell membrane</keyword>
<keyword evidence="8" id="KW-1185">Reference proteome</keyword>
<dbReference type="Gene3D" id="3.40.190.10">
    <property type="entry name" value="Periplasmic binding protein-like II"/>
    <property type="match status" value="3"/>
</dbReference>
<protein>
    <submittedName>
        <fullName evidence="7">Extracellular solute-binding protein</fullName>
    </submittedName>
</protein>
<accession>A0A940SWB1</accession>
<gene>
    <name evidence="7" type="ORF">I6N95_12875</name>
</gene>
<keyword evidence="5" id="KW-0449">Lipoprotein</keyword>
<feature type="signal peptide" evidence="6">
    <location>
        <begin position="1"/>
        <end position="19"/>
    </location>
</feature>
<dbReference type="InterPro" id="IPR006059">
    <property type="entry name" value="SBP"/>
</dbReference>
<evidence type="ECO:0000256" key="1">
    <source>
        <dbReference type="ARBA" id="ARBA00022475"/>
    </source>
</evidence>
<keyword evidence="3" id="KW-0472">Membrane</keyword>
<dbReference type="PANTHER" id="PTHR43649">
    <property type="entry name" value="ARABINOSE-BINDING PROTEIN-RELATED"/>
    <property type="match status" value="1"/>
</dbReference>